<dbReference type="CDD" id="cd03230">
    <property type="entry name" value="ABC_DR_subfamily_A"/>
    <property type="match status" value="1"/>
</dbReference>
<dbReference type="InterPro" id="IPR027417">
    <property type="entry name" value="P-loop_NTPase"/>
</dbReference>
<evidence type="ECO:0000256" key="4">
    <source>
        <dbReference type="ARBA" id="ARBA00022741"/>
    </source>
</evidence>
<keyword evidence="4" id="KW-0547">Nucleotide-binding</keyword>
<dbReference type="RefSeq" id="WP_229595505.1">
    <property type="nucleotide sequence ID" value="NZ_AP024485.1"/>
</dbReference>
<accession>A0ABM7P5C6</accession>
<dbReference type="InterPro" id="IPR003439">
    <property type="entry name" value="ABC_transporter-like_ATP-bd"/>
</dbReference>
<protein>
    <submittedName>
        <fullName evidence="7">ABC transporter ATP-binding protein</fullName>
    </submittedName>
</protein>
<evidence type="ECO:0000256" key="5">
    <source>
        <dbReference type="ARBA" id="ARBA00022840"/>
    </source>
</evidence>
<gene>
    <name evidence="7" type="ORF">PSDVSF_13760</name>
</gene>
<sequence length="295" mass="33522">MRQMITCRDLRHSYGDKVVLDGLSFDIEQGGIFGLLGKNGAGKTTTINILMGFLQPLSGECRVLGLPSHGISPEVRQNIGLLHEQFIQYDFMGINEIERFHSRFYPKWERDVFYDLVSRLDVPHDRRISRMSCGQRSQVVLGLIMAQKPALMILDDYSMGLDVGYRRLFLDFLQEYVREQGTTVLLTSHVVQDLDKIIDRMIIIQHGRVLVEGHKETFLESFRQFRLPASVPLDKLSVEGPVVALEQGRSSVSVFGYCVKTEMDSYLSSLGIPVQGLEEVFMDFEDAFIGITGKY</sequence>
<feature type="domain" description="ABC transporter" evidence="6">
    <location>
        <begin position="5"/>
        <end position="231"/>
    </location>
</feature>
<keyword evidence="3" id="KW-0536">Nodulation</keyword>
<organism evidence="7 8">
    <name type="scientific">Pseudodesulfovibrio sediminis</name>
    <dbReference type="NCBI Taxonomy" id="2810563"/>
    <lineage>
        <taxon>Bacteria</taxon>
        <taxon>Pseudomonadati</taxon>
        <taxon>Thermodesulfobacteriota</taxon>
        <taxon>Desulfovibrionia</taxon>
        <taxon>Desulfovibrionales</taxon>
        <taxon>Desulfovibrionaceae</taxon>
    </lineage>
</organism>
<evidence type="ECO:0000313" key="7">
    <source>
        <dbReference type="EMBL" id="BCS88134.1"/>
    </source>
</evidence>
<name>A0ABM7P5C6_9BACT</name>
<comment type="similarity">
    <text evidence="1">Belongs to the ABC transporter superfamily.</text>
</comment>
<dbReference type="Pfam" id="PF00005">
    <property type="entry name" value="ABC_tran"/>
    <property type="match status" value="1"/>
</dbReference>
<dbReference type="PANTHER" id="PTHR42711">
    <property type="entry name" value="ABC TRANSPORTER ATP-BINDING PROTEIN"/>
    <property type="match status" value="1"/>
</dbReference>
<evidence type="ECO:0000259" key="6">
    <source>
        <dbReference type="PROSITE" id="PS50893"/>
    </source>
</evidence>
<keyword evidence="2" id="KW-0813">Transport</keyword>
<keyword evidence="5 7" id="KW-0067">ATP-binding</keyword>
<dbReference type="PANTHER" id="PTHR42711:SF5">
    <property type="entry name" value="ABC TRANSPORTER ATP-BINDING PROTEIN NATA"/>
    <property type="match status" value="1"/>
</dbReference>
<reference evidence="7" key="1">
    <citation type="journal article" date="2022" name="Arch. Microbiol.">
        <title>Pseudodesulfovibrio sediminis sp. nov., a mesophilic and neutrophilic sulfate-reducing bacterium isolated from sediment of a brackish lake.</title>
        <authorList>
            <person name="Takahashi A."/>
            <person name="Kojima H."/>
            <person name="Watanabe M."/>
            <person name="Fukui M."/>
        </authorList>
    </citation>
    <scope>NUCLEOTIDE SEQUENCE</scope>
    <source>
        <strain evidence="7">SF6</strain>
    </source>
</reference>
<dbReference type="Gene3D" id="3.40.50.300">
    <property type="entry name" value="P-loop containing nucleotide triphosphate hydrolases"/>
    <property type="match status" value="1"/>
</dbReference>
<dbReference type="InterPro" id="IPR050763">
    <property type="entry name" value="ABC_transporter_ATP-binding"/>
</dbReference>
<dbReference type="Proteomes" id="UP001053296">
    <property type="component" value="Chromosome"/>
</dbReference>
<evidence type="ECO:0000256" key="1">
    <source>
        <dbReference type="ARBA" id="ARBA00005417"/>
    </source>
</evidence>
<evidence type="ECO:0000313" key="8">
    <source>
        <dbReference type="Proteomes" id="UP001053296"/>
    </source>
</evidence>
<proteinExistence type="inferred from homology"/>
<dbReference type="SUPFAM" id="SSF52540">
    <property type="entry name" value="P-loop containing nucleoside triphosphate hydrolases"/>
    <property type="match status" value="1"/>
</dbReference>
<dbReference type="SMART" id="SM00382">
    <property type="entry name" value="AAA"/>
    <property type="match status" value="1"/>
</dbReference>
<evidence type="ECO:0000256" key="3">
    <source>
        <dbReference type="ARBA" id="ARBA00022458"/>
    </source>
</evidence>
<evidence type="ECO:0000256" key="2">
    <source>
        <dbReference type="ARBA" id="ARBA00022448"/>
    </source>
</evidence>
<dbReference type="PROSITE" id="PS50893">
    <property type="entry name" value="ABC_TRANSPORTER_2"/>
    <property type="match status" value="1"/>
</dbReference>
<dbReference type="GO" id="GO:0005524">
    <property type="term" value="F:ATP binding"/>
    <property type="evidence" value="ECO:0007669"/>
    <property type="project" value="UniProtKB-KW"/>
</dbReference>
<dbReference type="EMBL" id="AP024485">
    <property type="protein sequence ID" value="BCS88134.1"/>
    <property type="molecule type" value="Genomic_DNA"/>
</dbReference>
<dbReference type="InterPro" id="IPR003593">
    <property type="entry name" value="AAA+_ATPase"/>
</dbReference>
<keyword evidence="8" id="KW-1185">Reference proteome</keyword>